<protein>
    <submittedName>
        <fullName evidence="1">Uncharacterized protein</fullName>
    </submittedName>
</protein>
<name>A0A9Q0H1K5_9MAGN</name>
<dbReference type="Proteomes" id="UP001141806">
    <property type="component" value="Unassembled WGS sequence"/>
</dbReference>
<gene>
    <name evidence="1" type="ORF">NE237_025258</name>
</gene>
<proteinExistence type="predicted"/>
<accession>A0A9Q0H1K5</accession>
<keyword evidence="2" id="KW-1185">Reference proteome</keyword>
<evidence type="ECO:0000313" key="1">
    <source>
        <dbReference type="EMBL" id="KAJ4958147.1"/>
    </source>
</evidence>
<sequence length="166" mass="18207">MKKKKKKKVVEGSSRESALVVGELLTEELLTMVFSAGKSSSIRGLQIGPGIGLGEGEDTLPEYRGLRYGATVQDPFNEFDQGLTASSTAQVVQGSSKRWQNPPLLECEGRFANTDDGKQVAKPSRLNQVLPTGKRMSKLSFVADLRPSFFYQSSQQGLSLYGWCLR</sequence>
<comment type="caution">
    <text evidence="1">The sequence shown here is derived from an EMBL/GenBank/DDBJ whole genome shotgun (WGS) entry which is preliminary data.</text>
</comment>
<reference evidence="1" key="1">
    <citation type="journal article" date="2023" name="Plant J.">
        <title>The genome of the king protea, Protea cynaroides.</title>
        <authorList>
            <person name="Chang J."/>
            <person name="Duong T.A."/>
            <person name="Schoeman C."/>
            <person name="Ma X."/>
            <person name="Roodt D."/>
            <person name="Barker N."/>
            <person name="Li Z."/>
            <person name="Van de Peer Y."/>
            <person name="Mizrachi E."/>
        </authorList>
    </citation>
    <scope>NUCLEOTIDE SEQUENCE</scope>
    <source>
        <tissue evidence="1">Young leaves</tissue>
    </source>
</reference>
<organism evidence="1 2">
    <name type="scientific">Protea cynaroides</name>
    <dbReference type="NCBI Taxonomy" id="273540"/>
    <lineage>
        <taxon>Eukaryota</taxon>
        <taxon>Viridiplantae</taxon>
        <taxon>Streptophyta</taxon>
        <taxon>Embryophyta</taxon>
        <taxon>Tracheophyta</taxon>
        <taxon>Spermatophyta</taxon>
        <taxon>Magnoliopsida</taxon>
        <taxon>Proteales</taxon>
        <taxon>Proteaceae</taxon>
        <taxon>Protea</taxon>
    </lineage>
</organism>
<dbReference type="AlphaFoldDB" id="A0A9Q0H1K5"/>
<dbReference type="EMBL" id="JAMYWD010000010">
    <property type="protein sequence ID" value="KAJ4958147.1"/>
    <property type="molecule type" value="Genomic_DNA"/>
</dbReference>
<evidence type="ECO:0000313" key="2">
    <source>
        <dbReference type="Proteomes" id="UP001141806"/>
    </source>
</evidence>